<comment type="similarity">
    <text evidence="1 2">Belongs to the UPF0301 (AlgH) family.</text>
</comment>
<proteinExistence type="inferred from homology"/>
<dbReference type="Gene3D" id="3.40.1740.10">
    <property type="entry name" value="VC0467-like"/>
    <property type="match status" value="1"/>
</dbReference>
<reference evidence="3 4" key="1">
    <citation type="journal article" date="2020" name="Microbiome">
        <title>Single-cell genomics of uncultured bacteria reveals dietary fiber responders in the mouse gut microbiota.</title>
        <authorList>
            <person name="Chijiiwa R."/>
            <person name="Hosokawa M."/>
            <person name="Kogawa M."/>
            <person name="Nishikawa Y."/>
            <person name="Ide K."/>
            <person name="Sakanashi C."/>
            <person name="Takahashi K."/>
            <person name="Takeyama H."/>
        </authorList>
    </citation>
    <scope>NUCLEOTIDE SEQUENCE [LARGE SCALE GENOMIC DNA]</scope>
    <source>
        <strain evidence="3">IMSAGC_001</strain>
    </source>
</reference>
<evidence type="ECO:0000256" key="2">
    <source>
        <dbReference type="HAMAP-Rule" id="MF_00758"/>
    </source>
</evidence>
<dbReference type="GO" id="GO:0005829">
    <property type="term" value="C:cytosol"/>
    <property type="evidence" value="ECO:0007669"/>
    <property type="project" value="TreeGrafter"/>
</dbReference>
<dbReference type="InterPro" id="IPR003774">
    <property type="entry name" value="AlgH-like"/>
</dbReference>
<dbReference type="SUPFAM" id="SSF143456">
    <property type="entry name" value="VC0467-like"/>
    <property type="match status" value="1"/>
</dbReference>
<organism evidence="3 4">
    <name type="scientific">Bacteroides acidifaciens</name>
    <dbReference type="NCBI Taxonomy" id="85831"/>
    <lineage>
        <taxon>Bacteria</taxon>
        <taxon>Pseudomonadati</taxon>
        <taxon>Bacteroidota</taxon>
        <taxon>Bacteroidia</taxon>
        <taxon>Bacteroidales</taxon>
        <taxon>Bacteroidaceae</taxon>
        <taxon>Bacteroides</taxon>
    </lineage>
</organism>
<name>A0A7I9ZYU0_9BACE</name>
<dbReference type="Proteomes" id="UP000491181">
    <property type="component" value="Unassembled WGS sequence"/>
</dbReference>
<evidence type="ECO:0000256" key="1">
    <source>
        <dbReference type="ARBA" id="ARBA00009600"/>
    </source>
</evidence>
<sequence>MLFRFFYYFSGMNIDLNIFKIQSNNVLPSRGKILISEPFLRDVTFGRSVILLVDHTEEGSMGLVINKLLPLLLNEIIMEFKYLNEIPLYKGGPVATDTLFYLHTLTDIPGSISISKGLYLNGDFDEIKKYILQGNEINGHIRFFLGYSGWESEQLHNEIKENTWLVSEEEKSYLMKDNTKDMWRKALEKLGSKYETWSRFPQVPTFN</sequence>
<dbReference type="AlphaFoldDB" id="A0A7I9ZYU0"/>
<gene>
    <name evidence="3" type="ORF">IMSAGC001_00693</name>
</gene>
<dbReference type="PANTHER" id="PTHR30327:SF1">
    <property type="entry name" value="UPF0301 PROTEIN YQGE"/>
    <property type="match status" value="1"/>
</dbReference>
<dbReference type="HAMAP" id="MF_00758">
    <property type="entry name" value="UPF0301"/>
    <property type="match status" value="1"/>
</dbReference>
<evidence type="ECO:0000313" key="3">
    <source>
        <dbReference type="EMBL" id="GFH85294.1"/>
    </source>
</evidence>
<dbReference type="PANTHER" id="PTHR30327">
    <property type="entry name" value="UNCHARACTERIZED PROTEIN YQGE"/>
    <property type="match status" value="1"/>
</dbReference>
<comment type="caution">
    <text evidence="3">The sequence shown here is derived from an EMBL/GenBank/DDBJ whole genome shotgun (WGS) entry which is preliminary data.</text>
</comment>
<accession>A0A7I9ZYU0</accession>
<protein>
    <recommendedName>
        <fullName evidence="2">UPF0301 protein IMSAGC001_00693</fullName>
    </recommendedName>
</protein>
<dbReference type="Pfam" id="PF02622">
    <property type="entry name" value="DUF179"/>
    <property type="match status" value="1"/>
</dbReference>
<dbReference type="EMBL" id="BLLS01000009">
    <property type="protein sequence ID" value="GFH85294.1"/>
    <property type="molecule type" value="Genomic_DNA"/>
</dbReference>
<evidence type="ECO:0000313" key="4">
    <source>
        <dbReference type="Proteomes" id="UP000491181"/>
    </source>
</evidence>